<evidence type="ECO:0000313" key="2">
    <source>
        <dbReference type="EMBL" id="GAA5136198.1"/>
    </source>
</evidence>
<evidence type="ECO:0000313" key="3">
    <source>
        <dbReference type="Proteomes" id="UP001500804"/>
    </source>
</evidence>
<feature type="transmembrane region" description="Helical" evidence="1">
    <location>
        <begin position="86"/>
        <end position="103"/>
    </location>
</feature>
<dbReference type="EMBL" id="BAABJO010000034">
    <property type="protein sequence ID" value="GAA5136198.1"/>
    <property type="molecule type" value="Genomic_DNA"/>
</dbReference>
<keyword evidence="1" id="KW-0472">Membrane</keyword>
<gene>
    <name evidence="2" type="ORF">GCM10023320_66930</name>
</gene>
<dbReference type="Pfam" id="PF05437">
    <property type="entry name" value="AzlD"/>
    <property type="match status" value="1"/>
</dbReference>
<sequence length="104" mass="10739">MRELAVLVVIGLGTYAMRAAFLVTARPEPPASLARTLPYVGPAVLAAITLPALLAPRGAVTIGDTVPALLAAAVTALLWWRTRSLPLALFAGLGVSALAEIVLR</sequence>
<dbReference type="RefSeq" id="WP_345610698.1">
    <property type="nucleotide sequence ID" value="NZ_BAABJO010000034.1"/>
</dbReference>
<organism evidence="2 3">
    <name type="scientific">Pseudonocardia adelaidensis</name>
    <dbReference type="NCBI Taxonomy" id="648754"/>
    <lineage>
        <taxon>Bacteria</taxon>
        <taxon>Bacillati</taxon>
        <taxon>Actinomycetota</taxon>
        <taxon>Actinomycetes</taxon>
        <taxon>Pseudonocardiales</taxon>
        <taxon>Pseudonocardiaceae</taxon>
        <taxon>Pseudonocardia</taxon>
    </lineage>
</organism>
<evidence type="ECO:0000256" key="1">
    <source>
        <dbReference type="SAM" id="Phobius"/>
    </source>
</evidence>
<name>A0ABP9NX53_9PSEU</name>
<dbReference type="InterPro" id="IPR008407">
    <property type="entry name" value="Brnchd-chn_aa_trnsp_AzlD"/>
</dbReference>
<accession>A0ABP9NX53</accession>
<feature type="transmembrane region" description="Helical" evidence="1">
    <location>
        <begin position="62"/>
        <end position="80"/>
    </location>
</feature>
<reference evidence="3" key="1">
    <citation type="journal article" date="2019" name="Int. J. Syst. Evol. Microbiol.">
        <title>The Global Catalogue of Microorganisms (GCM) 10K type strain sequencing project: providing services to taxonomists for standard genome sequencing and annotation.</title>
        <authorList>
            <consortium name="The Broad Institute Genomics Platform"/>
            <consortium name="The Broad Institute Genome Sequencing Center for Infectious Disease"/>
            <person name="Wu L."/>
            <person name="Ma J."/>
        </authorList>
    </citation>
    <scope>NUCLEOTIDE SEQUENCE [LARGE SCALE GENOMIC DNA]</scope>
    <source>
        <strain evidence="3">JCM 18302</strain>
    </source>
</reference>
<keyword evidence="1" id="KW-1133">Transmembrane helix</keyword>
<keyword evidence="1" id="KW-0812">Transmembrane</keyword>
<feature type="transmembrane region" description="Helical" evidence="1">
    <location>
        <begin position="37"/>
        <end position="55"/>
    </location>
</feature>
<evidence type="ECO:0008006" key="4">
    <source>
        <dbReference type="Google" id="ProtNLM"/>
    </source>
</evidence>
<dbReference type="Proteomes" id="UP001500804">
    <property type="component" value="Unassembled WGS sequence"/>
</dbReference>
<protein>
    <recommendedName>
        <fullName evidence="4">Branched-subunit amino acid transport protein</fullName>
    </recommendedName>
</protein>
<keyword evidence="3" id="KW-1185">Reference proteome</keyword>
<proteinExistence type="predicted"/>
<comment type="caution">
    <text evidence="2">The sequence shown here is derived from an EMBL/GenBank/DDBJ whole genome shotgun (WGS) entry which is preliminary data.</text>
</comment>